<evidence type="ECO:0008006" key="4">
    <source>
        <dbReference type="Google" id="ProtNLM"/>
    </source>
</evidence>
<evidence type="ECO:0000313" key="3">
    <source>
        <dbReference type="Proteomes" id="UP001162891"/>
    </source>
</evidence>
<evidence type="ECO:0000256" key="1">
    <source>
        <dbReference type="SAM" id="MobiDB-lite"/>
    </source>
</evidence>
<dbReference type="EMBL" id="AP025591">
    <property type="protein sequence ID" value="BDG01495.1"/>
    <property type="molecule type" value="Genomic_DNA"/>
</dbReference>
<accession>A0ABM7WPW5</accession>
<feature type="compositionally biased region" description="Low complexity" evidence="1">
    <location>
        <begin position="493"/>
        <end position="523"/>
    </location>
</feature>
<feature type="region of interest" description="Disordered" evidence="1">
    <location>
        <begin position="487"/>
        <end position="546"/>
    </location>
</feature>
<sequence length="644" mass="67393">MFTVRHIRTPRWTERRYGTLALWVALWSTLGCAAGRRQYPLPMTAAELSVHADGAALVAYLSQPDASAAVCDVRSPGSHFTRMDEEARAALGRGFREGKIAPRVWLPCMEALLRSADAETSRALLGDVLQTALDTVEDPHLEFDAGEQARLDALQQLYAERDASRTAPSALTREVGAALRRDLQANRLGPAGRPRAADLVTLLELERGRWQDRAVDAPVLDSLVEAQDERTLRWAVARLPSVTMRTEARRRIVQLHLRASPFPEVRKEVAAVEDAVMRTGANAISIDDHAPVRGWIEPSLGSAREVLVEQHVPEQSARLLGYTSERPTPSILPELPTRGSLHVLLDGVSAPLTVCAPVDELDVTPCLAPGDVRVETPLATIDPDGVLHFTDWIGEAEAVNLSRQGRRLVVPFTVGGRRVAALEWSLQFRAPPDLVLAGTEPGAPGPSLDIVVDGRLTRLVYSVTAGQRQLQAVVEWEDAPAFHVVSRGAAGHPGTDGWPGSDGSSGSDGWSASCPSSPGSDGSRGQDGSRGGDGGAGGPGGVGGDIRVSVVAEPDARDRVLAVLRTVIRSDGGPGGAGGRGGSGGSGGRGGSGGSGTICTDADGQVTTLPGGASGANGSDGSRGADGPDGPPGRPGQVTFAEGT</sequence>
<dbReference type="Proteomes" id="UP001162891">
    <property type="component" value="Chromosome"/>
</dbReference>
<protein>
    <recommendedName>
        <fullName evidence="4">Collagen triple helix repeat protein</fullName>
    </recommendedName>
</protein>
<reference evidence="3" key="1">
    <citation type="journal article" date="2022" name="Int. J. Syst. Evol. Microbiol.">
        <title>Anaeromyxobacter oryzae sp. nov., Anaeromyxobacter diazotrophicus sp. nov. and Anaeromyxobacter paludicola sp. nov., isolated from paddy soils.</title>
        <authorList>
            <person name="Itoh H."/>
            <person name="Xu Z."/>
            <person name="Mise K."/>
            <person name="Masuda Y."/>
            <person name="Ushijima N."/>
            <person name="Hayakawa C."/>
            <person name="Shiratori Y."/>
            <person name="Senoo K."/>
        </authorList>
    </citation>
    <scope>NUCLEOTIDE SEQUENCE [LARGE SCALE GENOMIC DNA]</scope>
    <source>
        <strain evidence="3">Red232</strain>
    </source>
</reference>
<evidence type="ECO:0000313" key="2">
    <source>
        <dbReference type="EMBL" id="BDG01495.1"/>
    </source>
</evidence>
<organism evidence="2 3">
    <name type="scientific">Anaeromyxobacter oryzae</name>
    <dbReference type="NCBI Taxonomy" id="2918170"/>
    <lineage>
        <taxon>Bacteria</taxon>
        <taxon>Pseudomonadati</taxon>
        <taxon>Myxococcota</taxon>
        <taxon>Myxococcia</taxon>
        <taxon>Myxococcales</taxon>
        <taxon>Cystobacterineae</taxon>
        <taxon>Anaeromyxobacteraceae</taxon>
        <taxon>Anaeromyxobacter</taxon>
    </lineage>
</organism>
<name>A0ABM7WPW5_9BACT</name>
<proteinExistence type="predicted"/>
<keyword evidence="3" id="KW-1185">Reference proteome</keyword>
<feature type="region of interest" description="Disordered" evidence="1">
    <location>
        <begin position="569"/>
        <end position="644"/>
    </location>
</feature>
<dbReference type="PROSITE" id="PS51257">
    <property type="entry name" value="PROKAR_LIPOPROTEIN"/>
    <property type="match status" value="1"/>
</dbReference>
<dbReference type="PANTHER" id="PTHR24637">
    <property type="entry name" value="COLLAGEN"/>
    <property type="match status" value="1"/>
</dbReference>
<gene>
    <name evidence="2" type="ORF">AMOR_04910</name>
</gene>
<feature type="compositionally biased region" description="Gly residues" evidence="1">
    <location>
        <begin position="572"/>
        <end position="596"/>
    </location>
</feature>
<feature type="compositionally biased region" description="Gly residues" evidence="1">
    <location>
        <begin position="528"/>
        <end position="544"/>
    </location>
</feature>
<dbReference type="RefSeq" id="WP_256468115.1">
    <property type="nucleotide sequence ID" value="NZ_AP025591.1"/>
</dbReference>